<name>A0AAU7C840_9BACT</name>
<sequence>MDHDARQSILDLGDCMLELCGIVGFEGLNEAERTVFCVYNLHVQVLNGGFDQLFFNTGWCARPTLDALGRVDLPQTASLLRQALSIFPDGVEPDIGSQKCDLSPEAKTFLNGLDTQYYACNEEIYESMHEYVAAHPDDIRGPDAIDAIILERKEAEERRKLDIEALEREWARKERPCPQCGTRFVSVRNRGQCPACRHTFLASQPGTPEAYPYGGE</sequence>
<dbReference type="Gene3D" id="1.20.1420.60">
    <property type="match status" value="1"/>
</dbReference>
<dbReference type="RefSeq" id="WP_406694306.1">
    <property type="nucleotide sequence ID" value="NZ_CP155447.1"/>
</dbReference>
<feature type="domain" description="DNA mimic protein DMP19 C-terminal" evidence="1">
    <location>
        <begin position="27"/>
        <end position="135"/>
    </location>
</feature>
<evidence type="ECO:0000313" key="2">
    <source>
        <dbReference type="EMBL" id="XBH01567.1"/>
    </source>
</evidence>
<organism evidence="2">
    <name type="scientific">Singulisphaera sp. Ch08</name>
    <dbReference type="NCBI Taxonomy" id="3120278"/>
    <lineage>
        <taxon>Bacteria</taxon>
        <taxon>Pseudomonadati</taxon>
        <taxon>Planctomycetota</taxon>
        <taxon>Planctomycetia</taxon>
        <taxon>Isosphaerales</taxon>
        <taxon>Isosphaeraceae</taxon>
        <taxon>Singulisphaera</taxon>
    </lineage>
</organism>
<dbReference type="Pfam" id="PF14300">
    <property type="entry name" value="DMP19"/>
    <property type="match status" value="1"/>
</dbReference>
<proteinExistence type="predicted"/>
<dbReference type="AlphaFoldDB" id="A0AAU7C840"/>
<gene>
    <name evidence="2" type="ORF">V5E97_24850</name>
</gene>
<dbReference type="InterPro" id="IPR025402">
    <property type="entry name" value="DMP19_C"/>
</dbReference>
<reference evidence="2" key="1">
    <citation type="submission" date="2024-05" db="EMBL/GenBank/DDBJ databases">
        <title>Planctomycetes of the genus Singulisphaera possess chitinolytic capabilities.</title>
        <authorList>
            <person name="Ivanova A."/>
        </authorList>
    </citation>
    <scope>NUCLEOTIDE SEQUENCE</scope>
    <source>
        <strain evidence="2">Ch08T</strain>
    </source>
</reference>
<dbReference type="EMBL" id="CP155447">
    <property type="protein sequence ID" value="XBH01567.1"/>
    <property type="molecule type" value="Genomic_DNA"/>
</dbReference>
<protein>
    <submittedName>
        <fullName evidence="2">DUF4375 domain-containing protein</fullName>
    </submittedName>
</protein>
<evidence type="ECO:0000259" key="1">
    <source>
        <dbReference type="Pfam" id="PF14300"/>
    </source>
</evidence>
<accession>A0AAU7C840</accession>